<protein>
    <recommendedName>
        <fullName evidence="4">Phage protein</fullName>
    </recommendedName>
</protein>
<evidence type="ECO:0000313" key="1">
    <source>
        <dbReference type="EMBL" id="KJW12845.1"/>
    </source>
</evidence>
<evidence type="ECO:0008006" key="4">
    <source>
        <dbReference type="Google" id="ProtNLM"/>
    </source>
</evidence>
<reference evidence="1 3" key="1">
    <citation type="submission" date="2015-03" db="EMBL/GenBank/DDBJ databases">
        <authorList>
            <person name="Zheng J."/>
            <person name="Ganezle M."/>
        </authorList>
    </citation>
    <scope>NUCLEOTIDE SEQUENCE [LARGE SCALE GENOMIC DNA]</scope>
    <source>
        <strain evidence="1 3">LP38</strain>
    </source>
</reference>
<dbReference type="EMBL" id="JZCR01000006">
    <property type="protein sequence ID" value="KJW13608.1"/>
    <property type="molecule type" value="Genomic_DNA"/>
</dbReference>
<name>A0A0F3RSJ2_9LACO</name>
<dbReference type="AlphaFoldDB" id="A0A0F3RSJ2"/>
<dbReference type="EMBL" id="JZCR01000014">
    <property type="protein sequence ID" value="KJW12845.1"/>
    <property type="molecule type" value="Genomic_DNA"/>
</dbReference>
<evidence type="ECO:0000313" key="3">
    <source>
        <dbReference type="Proteomes" id="UP000033491"/>
    </source>
</evidence>
<dbReference type="OrthoDB" id="5432268at2"/>
<dbReference type="Proteomes" id="UP000033491">
    <property type="component" value="Unassembled WGS sequence"/>
</dbReference>
<evidence type="ECO:0000313" key="2">
    <source>
        <dbReference type="EMBL" id="KJW13608.1"/>
    </source>
</evidence>
<sequence length="250" mass="27910">MMTEEALEFLQKQNVAAADKSVKTDGQGHTFLIGGNVEEFVPDDMPEPIRVSSLSSIVDFIAGSSDAKDAKELIVKIVSPTEVSLQGTLDAHGRRRTFMRAQPVMDRFDFETWYDREEMNIALQSRFVPNDDQKALLKFIGNYKESTEQSATDDGVTQVASVRTGAASVNNVKVPNPVALMPYRTFTEVDQPESEFIFRMHEGMRSALFEADGGAWRNEAIRRIKDYFISKIAGTDSELNNSEMKIVVLG</sequence>
<accession>A0A0F3RSJ2</accession>
<organism evidence="1 3">
    <name type="scientific">Levilactobacillus spicheri</name>
    <dbReference type="NCBI Taxonomy" id="216463"/>
    <lineage>
        <taxon>Bacteria</taxon>
        <taxon>Bacillati</taxon>
        <taxon>Bacillota</taxon>
        <taxon>Bacilli</taxon>
        <taxon>Lactobacillales</taxon>
        <taxon>Lactobacillaceae</taxon>
        <taxon>Levilactobacillus</taxon>
    </lineage>
</organism>
<comment type="caution">
    <text evidence="1">The sequence shown here is derived from an EMBL/GenBank/DDBJ whole genome shotgun (WGS) entry which is preliminary data.</text>
</comment>
<proteinExistence type="predicted"/>
<gene>
    <name evidence="2" type="ORF">VC81_03895</name>
    <name evidence="1" type="ORF">VC81_06215</name>
</gene>
<dbReference type="PATRIC" id="fig|216463.3.peg.2611"/>
<dbReference type="STRING" id="216463.VC81_03895"/>